<protein>
    <recommendedName>
        <fullName evidence="4">Restriction endonuclease type IV Mrr domain-containing protein</fullName>
    </recommendedName>
</protein>
<evidence type="ECO:0000256" key="1">
    <source>
        <dbReference type="SAM" id="MobiDB-lite"/>
    </source>
</evidence>
<dbReference type="EMBL" id="BMNT01000012">
    <property type="protein sequence ID" value="GGK82241.1"/>
    <property type="molecule type" value="Genomic_DNA"/>
</dbReference>
<reference evidence="2" key="2">
    <citation type="submission" date="2020-09" db="EMBL/GenBank/DDBJ databases">
        <authorList>
            <person name="Sun Q."/>
            <person name="Ohkuma M."/>
        </authorList>
    </citation>
    <scope>NUCLEOTIDE SEQUENCE</scope>
    <source>
        <strain evidence="2">JCM 13064</strain>
    </source>
</reference>
<dbReference type="Proteomes" id="UP000645217">
    <property type="component" value="Unassembled WGS sequence"/>
</dbReference>
<gene>
    <name evidence="2" type="ORF">GCM10007964_26150</name>
</gene>
<feature type="region of interest" description="Disordered" evidence="1">
    <location>
        <begin position="558"/>
        <end position="587"/>
    </location>
</feature>
<evidence type="ECO:0000313" key="2">
    <source>
        <dbReference type="EMBL" id="GGK82241.1"/>
    </source>
</evidence>
<dbReference type="AlphaFoldDB" id="A0A917R198"/>
<organism evidence="2 3">
    <name type="scientific">Sphaerisporangium melleum</name>
    <dbReference type="NCBI Taxonomy" id="321316"/>
    <lineage>
        <taxon>Bacteria</taxon>
        <taxon>Bacillati</taxon>
        <taxon>Actinomycetota</taxon>
        <taxon>Actinomycetes</taxon>
        <taxon>Streptosporangiales</taxon>
        <taxon>Streptosporangiaceae</taxon>
        <taxon>Sphaerisporangium</taxon>
    </lineage>
</organism>
<proteinExistence type="predicted"/>
<accession>A0A917R198</accession>
<evidence type="ECO:0008006" key="4">
    <source>
        <dbReference type="Google" id="ProtNLM"/>
    </source>
</evidence>
<reference evidence="2" key="1">
    <citation type="journal article" date="2014" name="Int. J. Syst. Evol. Microbiol.">
        <title>Complete genome sequence of Corynebacterium casei LMG S-19264T (=DSM 44701T), isolated from a smear-ripened cheese.</title>
        <authorList>
            <consortium name="US DOE Joint Genome Institute (JGI-PGF)"/>
            <person name="Walter F."/>
            <person name="Albersmeier A."/>
            <person name="Kalinowski J."/>
            <person name="Ruckert C."/>
        </authorList>
    </citation>
    <scope>NUCLEOTIDE SEQUENCE</scope>
    <source>
        <strain evidence="2">JCM 13064</strain>
    </source>
</reference>
<name>A0A917R198_9ACTN</name>
<dbReference type="RefSeq" id="WP_189163250.1">
    <property type="nucleotide sequence ID" value="NZ_BMNT01000012.1"/>
</dbReference>
<sequence length="587" mass="65582">MAIDWELLGQPRFDRIVEALLRRRYSEIADVRAFDGRGGDGGRDVTVTQGTRLRIFQLKYFPGGFSSGMKQRRNQIKRSFKSAMAHRPWEWTLVVPCNLSDPEQKFIDELPGEQSIRISVIGRAELDDLMAMFPDLEGYFQKDHLLEAAKTYNQEKAILTGGAADLVDRVHALGRVVDTSDPDWTLDFSRNGDQVAYALRPKHPQAHVTSPIQIKVQLALSRDDAGLAEQVRRSLGYGTDEKIVLPAKTVQSFEIEGPAWLSEKTSNIALEWSPLRMPETRDVTLELRILDTHGRTLSAHQARVRHGSYGYEGRSIKATFYNVADLLFLFPHDRELPSTLDYSYSVAGSHPSDLFRAMKLIEALHGEATGEIFLNGLSLGLLAFTRHDSPEKVAHLAEVRRWRTLADDLDVVQRHCDVFFPIPDELPGLDRVFLRIARLLVEGKCAIHPTMRVLTGKLAGSDSPELRRVLGGSPQCLALSVPDFTIEIGGNELRLGDITLLHPRVVALNSREALSALDTGSAENLVIRLQPENGEHFRAFLPAKWPDDHKLIAPTPWRLPEFTEPPGSFEDASSGNINQVPPPAQPS</sequence>
<evidence type="ECO:0000313" key="3">
    <source>
        <dbReference type="Proteomes" id="UP000645217"/>
    </source>
</evidence>
<comment type="caution">
    <text evidence="2">The sequence shown here is derived from an EMBL/GenBank/DDBJ whole genome shotgun (WGS) entry which is preliminary data.</text>
</comment>
<keyword evidence="3" id="KW-1185">Reference proteome</keyword>